<gene>
    <name evidence="3" type="ORF">MCOR_40829</name>
</gene>
<reference evidence="3 4" key="1">
    <citation type="submission" date="2020-06" db="EMBL/GenBank/DDBJ databases">
        <authorList>
            <person name="Li R."/>
            <person name="Bekaert M."/>
        </authorList>
    </citation>
    <scope>NUCLEOTIDE SEQUENCE [LARGE SCALE GENOMIC DNA]</scope>
    <source>
        <strain evidence="4">wild</strain>
    </source>
</reference>
<feature type="region of interest" description="Disordered" evidence="1">
    <location>
        <begin position="245"/>
        <end position="265"/>
    </location>
</feature>
<dbReference type="OrthoDB" id="6115135at2759"/>
<dbReference type="PROSITE" id="PS50207">
    <property type="entry name" value="CASPASE_P10"/>
    <property type="match status" value="1"/>
</dbReference>
<feature type="compositionally biased region" description="Basic and acidic residues" evidence="1">
    <location>
        <begin position="246"/>
        <end position="265"/>
    </location>
</feature>
<dbReference type="GO" id="GO:0006508">
    <property type="term" value="P:proteolysis"/>
    <property type="evidence" value="ECO:0007669"/>
    <property type="project" value="InterPro"/>
</dbReference>
<dbReference type="AlphaFoldDB" id="A0A6J8DIG3"/>
<dbReference type="Proteomes" id="UP000507470">
    <property type="component" value="Unassembled WGS sequence"/>
</dbReference>
<evidence type="ECO:0000313" key="3">
    <source>
        <dbReference type="EMBL" id="CAC5407341.1"/>
    </source>
</evidence>
<dbReference type="InterPro" id="IPR011600">
    <property type="entry name" value="Pept_C14_caspase"/>
</dbReference>
<dbReference type="EMBL" id="CACVKT020007413">
    <property type="protein sequence ID" value="CAC5407341.1"/>
    <property type="molecule type" value="Genomic_DNA"/>
</dbReference>
<evidence type="ECO:0000256" key="1">
    <source>
        <dbReference type="SAM" id="MobiDB-lite"/>
    </source>
</evidence>
<dbReference type="Gene3D" id="3.40.50.1460">
    <property type="match status" value="1"/>
</dbReference>
<dbReference type="InterPro" id="IPR002138">
    <property type="entry name" value="Pept_C14_p10"/>
</dbReference>
<protein>
    <recommendedName>
        <fullName evidence="2">Caspase family p10 domain-containing protein</fullName>
    </recommendedName>
</protein>
<feature type="domain" description="Caspase family p10" evidence="2">
    <location>
        <begin position="163"/>
        <end position="235"/>
    </location>
</feature>
<dbReference type="SUPFAM" id="SSF52129">
    <property type="entry name" value="Caspase-like"/>
    <property type="match status" value="1"/>
</dbReference>
<proteinExistence type="predicted"/>
<sequence>MPVGGKQAVAEVMIFEHSKEKDLFFFPGLTDDMIDLPNDKRLQKRKVYFDIKCSLPEQRRREENTKALRVFDEAGEIHDCNGKAVQRNAILEIIRGCHHFEGKPKIVFVQTYNFQEKSKGFDSSDSKYDILKNGKSNTDDVFVVSNYPRIEQGPWILGENMSGSYFIQALIHVFKNFACEKSFMELLKEANMCMAHALVPKKTTEGNKKVTIERKTVAQIVLLEYCEGTQLYFFPGLDVTPFQKGSENKDVSESGKPVRAESNPH</sequence>
<evidence type="ECO:0000313" key="4">
    <source>
        <dbReference type="Proteomes" id="UP000507470"/>
    </source>
</evidence>
<evidence type="ECO:0000259" key="2">
    <source>
        <dbReference type="PROSITE" id="PS50207"/>
    </source>
</evidence>
<organism evidence="3 4">
    <name type="scientific">Mytilus coruscus</name>
    <name type="common">Sea mussel</name>
    <dbReference type="NCBI Taxonomy" id="42192"/>
    <lineage>
        <taxon>Eukaryota</taxon>
        <taxon>Metazoa</taxon>
        <taxon>Spiralia</taxon>
        <taxon>Lophotrochozoa</taxon>
        <taxon>Mollusca</taxon>
        <taxon>Bivalvia</taxon>
        <taxon>Autobranchia</taxon>
        <taxon>Pteriomorphia</taxon>
        <taxon>Mytilida</taxon>
        <taxon>Mytiloidea</taxon>
        <taxon>Mytilidae</taxon>
        <taxon>Mytilinae</taxon>
        <taxon>Mytilus</taxon>
    </lineage>
</organism>
<dbReference type="GO" id="GO:0004197">
    <property type="term" value="F:cysteine-type endopeptidase activity"/>
    <property type="evidence" value="ECO:0007669"/>
    <property type="project" value="InterPro"/>
</dbReference>
<accession>A0A6J8DIG3</accession>
<dbReference type="Pfam" id="PF00656">
    <property type="entry name" value="Peptidase_C14"/>
    <property type="match status" value="1"/>
</dbReference>
<name>A0A6J8DIG3_MYTCO</name>
<keyword evidence="4" id="KW-1185">Reference proteome</keyword>
<dbReference type="InterPro" id="IPR029030">
    <property type="entry name" value="Caspase-like_dom_sf"/>
</dbReference>